<accession>A0A645A6D6</accession>
<feature type="domain" description="DUF2520" evidence="2">
    <location>
        <begin position="136"/>
        <end position="264"/>
    </location>
</feature>
<dbReference type="PANTHER" id="PTHR40459:SF1">
    <property type="entry name" value="CONSERVED HYPOTHETICAL ALANINE AND LEUCINE RICH PROTEIN"/>
    <property type="match status" value="1"/>
</dbReference>
<dbReference type="EMBL" id="VSSQ01010829">
    <property type="protein sequence ID" value="MPM45324.1"/>
    <property type="molecule type" value="Genomic_DNA"/>
</dbReference>
<feature type="domain" description="Putative oxidoreductase/dehydrogenase Rossmann-like" evidence="1">
    <location>
        <begin position="2"/>
        <end position="118"/>
    </location>
</feature>
<dbReference type="InterPro" id="IPR037108">
    <property type="entry name" value="TM1727-like_C_sf"/>
</dbReference>
<proteinExistence type="predicted"/>
<protein>
    <recommendedName>
        <fullName evidence="4">DUF2520 domain-containing protein</fullName>
    </recommendedName>
</protein>
<dbReference type="SUPFAM" id="SSF51735">
    <property type="entry name" value="NAD(P)-binding Rossmann-fold domains"/>
    <property type="match status" value="1"/>
</dbReference>
<dbReference type="Pfam" id="PF10728">
    <property type="entry name" value="DUF2520"/>
    <property type="match status" value="1"/>
</dbReference>
<name>A0A645A6D6_9ZZZZ</name>
<dbReference type="Gene3D" id="1.10.1040.20">
    <property type="entry name" value="ProC-like, C-terminal domain"/>
    <property type="match status" value="1"/>
</dbReference>
<dbReference type="AlphaFoldDB" id="A0A645A6D6"/>
<evidence type="ECO:0000313" key="3">
    <source>
        <dbReference type="EMBL" id="MPM45324.1"/>
    </source>
</evidence>
<dbReference type="InterPro" id="IPR018931">
    <property type="entry name" value="DUF2520"/>
</dbReference>
<reference evidence="3" key="1">
    <citation type="submission" date="2019-08" db="EMBL/GenBank/DDBJ databases">
        <authorList>
            <person name="Kucharzyk K."/>
            <person name="Murdoch R.W."/>
            <person name="Higgins S."/>
            <person name="Loffler F."/>
        </authorList>
    </citation>
    <scope>NUCLEOTIDE SEQUENCE</scope>
</reference>
<evidence type="ECO:0000259" key="2">
    <source>
        <dbReference type="Pfam" id="PF10728"/>
    </source>
</evidence>
<dbReference type="InterPro" id="IPR019665">
    <property type="entry name" value="OxRdtase/DH_put_Rossmann_dom"/>
</dbReference>
<organism evidence="3">
    <name type="scientific">bioreactor metagenome</name>
    <dbReference type="NCBI Taxonomy" id="1076179"/>
    <lineage>
        <taxon>unclassified sequences</taxon>
        <taxon>metagenomes</taxon>
        <taxon>ecological metagenomes</taxon>
    </lineage>
</organism>
<evidence type="ECO:0008006" key="4">
    <source>
        <dbReference type="Google" id="ProtNLM"/>
    </source>
</evidence>
<dbReference type="InterPro" id="IPR036291">
    <property type="entry name" value="NAD(P)-bd_dom_sf"/>
</dbReference>
<evidence type="ECO:0000259" key="1">
    <source>
        <dbReference type="Pfam" id="PF10727"/>
    </source>
</evidence>
<dbReference type="Gene3D" id="3.40.50.720">
    <property type="entry name" value="NAD(P)-binding Rossmann-like Domain"/>
    <property type="match status" value="1"/>
</dbReference>
<dbReference type="Pfam" id="PF10727">
    <property type="entry name" value="Rossmann-like"/>
    <property type="match status" value="1"/>
</dbReference>
<dbReference type="InterPro" id="IPR008927">
    <property type="entry name" value="6-PGluconate_DH-like_C_sf"/>
</dbReference>
<sequence>MKIAFIGAGKVSTALGLYFKKRGFEIEGYYSRNCKSAGKAALLTHSHPYSSVEELMNNSHIIWITTPDDQIEAVVRQISNLPVLRKNDKLILHASGVHSLAMLSPLKENGYNTACAHPLLAFSDPVLAQEKLNDVWFAIEKQEEENRALTDFFKACGNQTLSIDPDKKRLYHAAACVLSNYLVTLLNASYKIFEKSGIAEEDIHEATKPLLESVILNLKGKDCKEALTGPIKRGDENTTRMHLESLNTFMPEMTELYKLMGRQTMEMLGDYSLRGLFKEDES</sequence>
<dbReference type="SUPFAM" id="SSF48179">
    <property type="entry name" value="6-phosphogluconate dehydrogenase C-terminal domain-like"/>
    <property type="match status" value="1"/>
</dbReference>
<dbReference type="PANTHER" id="PTHR40459">
    <property type="entry name" value="CONSERVED HYPOTHETICAL ALANINE AND LEUCINE RICH PROTEIN"/>
    <property type="match status" value="1"/>
</dbReference>
<comment type="caution">
    <text evidence="3">The sequence shown here is derived from an EMBL/GenBank/DDBJ whole genome shotgun (WGS) entry which is preliminary data.</text>
</comment>
<gene>
    <name evidence="3" type="ORF">SDC9_92010</name>
</gene>